<comment type="caution">
    <text evidence="1">The sequence shown here is derived from an EMBL/GenBank/DDBJ whole genome shotgun (WGS) entry which is preliminary data.</text>
</comment>
<gene>
    <name evidence="1" type="ORF">E2605_08775</name>
</gene>
<protein>
    <submittedName>
        <fullName evidence="1">Uncharacterized protein</fullName>
    </submittedName>
</protein>
<name>A0A4Y8L2L7_9BACT</name>
<evidence type="ECO:0000313" key="2">
    <source>
        <dbReference type="Proteomes" id="UP000297861"/>
    </source>
</evidence>
<reference evidence="1 2" key="1">
    <citation type="submission" date="2019-03" db="EMBL/GenBank/DDBJ databases">
        <title>San Antonio Military Medical Center submission to MRSN (WRAIR), pending publication.</title>
        <authorList>
            <person name="Blyth D.M."/>
            <person name="Mccarthy S.L."/>
            <person name="Schall S.E."/>
            <person name="Stam J.A."/>
            <person name="Ong A.C."/>
            <person name="Mcgann P.T."/>
        </authorList>
    </citation>
    <scope>NUCLEOTIDE SEQUENCE [LARGE SCALE GENOMIC DNA]</scope>
    <source>
        <strain evidence="1 2">MRSN571793</strain>
    </source>
</reference>
<dbReference type="OrthoDB" id="908824at2"/>
<dbReference type="EMBL" id="SOML01000004">
    <property type="protein sequence ID" value="TFD96895.1"/>
    <property type="molecule type" value="Genomic_DNA"/>
</dbReference>
<dbReference type="RefSeq" id="WP_134436168.1">
    <property type="nucleotide sequence ID" value="NZ_SOML01000004.1"/>
</dbReference>
<dbReference type="AlphaFoldDB" id="A0A4Y8L2L7"/>
<dbReference type="Proteomes" id="UP000297861">
    <property type="component" value="Unassembled WGS sequence"/>
</dbReference>
<proteinExistence type="predicted"/>
<accession>A0A4Y8L2L7</accession>
<keyword evidence="2" id="KW-1185">Reference proteome</keyword>
<sequence length="930" mass="104552">MTSFSVFSQENKEGVAMVVQKKLQPASRQGVFSTVVKFKNTSNKPFSGVLNLEVPESLRAIAGNSESIELNPSDSLFLPVRLIIRSGVEAGASSIKFSLSDKDGSVLAEQVSSFVVDEKIQLNLVLGNTNILVVDPNDSVRVKAIVGNRGNKSQKVTLVFSIPDLTGQINFIEKKATIAPMEQHVFEFNFMTSKKLLEKDRFVVNVVGMRGRDKEIFGNGSVTIQNVLSSRKFEDASYDFGAFSSNQKNTITATYRRYGNSSDVFQLQGKTDFNLPAGSLSLQGNMYSNLSQGNQVIATNTALTYRLNRNELTVGNISESLDLSLFGRGAKMVLSNEGQSKRLQVGVVDGMFNLFSSDPLFKQVGSFFVTGQLGAVNAKRQFYASYIYQDNTFDGAQYNVIATEMRWLINNTWYTRLKVSGATGNYGKLDEFKTSGAVDFQYSGHTRDLELSGAYYYSSAYFPGTRRGVISAQQSVTKGVGKGFSLRSNLMYSDYSPRYFLNTINSTYRNVNGELELRLPAFKSVSASIAYQNQFERSNSYYLYFAPIDAKSTVNMSANRLVERLTWLSPNLKHTLTSIFENGLVKYPQQDGYDFQMKASAIYSYKWLNVTASYQKGSYYISEYALNSDKEKEFNRVFLSANIYKTFKDNKYEVSGGTTYSKDPLMGKSPSVFMNVKYNPKRTYSLFLNSSLYHYSLSNQFSSNIYNIEAGVSVHLPESNVSTRRKSKVSVFVYYDKNANNIYDKGDEPASGFDFVINNIAFLSDENGEFVYSQVPFGAYEIKPVSRRGWFYKGQPLVVSKYNTKIQIPLQQTGTVSGKIIYDFDKKTTAEMILKYSNIRFRIINAENEVVQRPVTNDDGAFLAFLPTGDYKIVLDQNSLEQNTFCEQPEQSFTVQAGKIFEIPTFHIGVKHRRVNMKRFNDSSESNTEK</sequence>
<evidence type="ECO:0000313" key="1">
    <source>
        <dbReference type="EMBL" id="TFD96895.1"/>
    </source>
</evidence>
<dbReference type="STRING" id="1121485.GCA_000426485_02976"/>
<organism evidence="1 2">
    <name type="scientific">Dysgonomonas capnocytophagoides</name>
    <dbReference type="NCBI Taxonomy" id="45254"/>
    <lineage>
        <taxon>Bacteria</taxon>
        <taxon>Pseudomonadati</taxon>
        <taxon>Bacteroidota</taxon>
        <taxon>Bacteroidia</taxon>
        <taxon>Bacteroidales</taxon>
        <taxon>Dysgonomonadaceae</taxon>
        <taxon>Dysgonomonas</taxon>
    </lineage>
</organism>
<dbReference type="SUPFAM" id="SSF117074">
    <property type="entry name" value="Hypothetical protein PA1324"/>
    <property type="match status" value="1"/>
</dbReference>